<proteinExistence type="predicted"/>
<dbReference type="Pfam" id="PF12796">
    <property type="entry name" value="Ank_2"/>
    <property type="match status" value="1"/>
</dbReference>
<dbReference type="AlphaFoldDB" id="A0A4Y7JQL3"/>
<feature type="transmembrane region" description="Helical" evidence="2">
    <location>
        <begin position="847"/>
        <end position="869"/>
    </location>
</feature>
<protein>
    <recommendedName>
        <fullName evidence="3">PGG domain-containing protein</fullName>
    </recommendedName>
</protein>
<dbReference type="EMBL" id="CM010719">
    <property type="protein sequence ID" value="RZC63007.1"/>
    <property type="molecule type" value="Genomic_DNA"/>
</dbReference>
<dbReference type="InterPro" id="IPR036770">
    <property type="entry name" value="Ankyrin_rpt-contain_sf"/>
</dbReference>
<evidence type="ECO:0000313" key="4">
    <source>
        <dbReference type="EMBL" id="RZC63007.1"/>
    </source>
</evidence>
<dbReference type="Gene3D" id="1.25.40.20">
    <property type="entry name" value="Ankyrin repeat-containing domain"/>
    <property type="match status" value="2"/>
</dbReference>
<dbReference type="PROSITE" id="PS50088">
    <property type="entry name" value="ANK_REPEAT"/>
    <property type="match status" value="2"/>
</dbReference>
<keyword evidence="2" id="KW-0472">Membrane</keyword>
<name>A0A4Y7JQL3_PAPSO</name>
<feature type="repeat" description="ANK" evidence="1">
    <location>
        <begin position="511"/>
        <end position="538"/>
    </location>
</feature>
<gene>
    <name evidence="4" type="ORF">C5167_024783</name>
</gene>
<feature type="domain" description="PGG" evidence="3">
    <location>
        <begin position="842"/>
        <end position="954"/>
    </location>
</feature>
<dbReference type="GO" id="GO:0016020">
    <property type="term" value="C:membrane"/>
    <property type="evidence" value="ECO:0007669"/>
    <property type="project" value="TreeGrafter"/>
</dbReference>
<sequence length="1016" mass="115955">MAAAKTSDSLEFALLTSNNYTNWEVAMLEIFRLRGWTNHVFSNENRIEVSKDKEVVEEIKKSCSAEMLPHIMYAKFAKEAWDWLAEAGAWTELEKDNYKNMLAAAATAREILGLDDVPEVDKVLRKRNYTKWKIYMKNVLLSKYLWTVVDGSDPIRSRSYKTKNHHALVAIRTSCGEDMFLYIDEENDAKDAWRKLEGKLGAATTASMVYSNETIKENEFLTVKVDHEHLTARSNYENWVFCMKNYLIVQNLWGFLEEIEKSDSVKDEEALDVIKVSCAPDMLAYILYMDCAKHAWEKLATVAAASTEDEVREHHSHCLRTTQAAEIRTNLSTRPEADKAVLTTLGNYRKWRYYVEQLLWSRFLEHDDVHPNDHHPVKEIEIIKEACGLRIIKEACGREILPYIFRTKSRKEALDTVSKAFLWGQKDYMKYSRLLHAVQKNGFREQIKDRNGELWRGAHKFFRDLPEALEAEITEDGSTALHVAVRLGRVDFVRELLKLMTAAQTELKAQQGNTAIVVAARGNNMEIVKMLVDKNPDLVQIYNEHGLHAVTIAAINGNEVIMRYLYPSTVEHLNNNWHKKSVSSLLTSAARLDAFDIVRDVLSKFPADYSALQRDVHEMILLGVLAEKPSAFPSGNHYGLLGGWVYRLAGCKTNGVVLKALKLIVPGVVKSKEKNDQIIEIVQHVCSLLPNMDPLQLTESLIYDAIHRSTIHGIIEVFEILIDTNPYVEHFKDETGRGLFQIAIMYRQESIFQYMSQMGQRNQNMDLLDKFGNNALHCAAFWDPSSKVVHGPALQIQREIQWFQEVERVVPPRYKEMRNNEKLTPNTLFSREHKDLVKEAERWMKDMAQACIIVTTLIATVMFAAAFTLPGGSDQNTGIPFTLKSRAFKVFMISDVISLFASCTSLLIFFSILTARYAERDFLTSLPRRLIFGLFTLFFSIATMMATFTATVVIVFRGEARSSAYIWVSILACIPVIVFALLQYRLFVNLVSSTYGRGIFHSKRVVVAPLASIGYG</sequence>
<dbReference type="Proteomes" id="UP000316621">
    <property type="component" value="Chromosome 5"/>
</dbReference>
<dbReference type="PANTHER" id="PTHR24177">
    <property type="entry name" value="CASKIN"/>
    <property type="match status" value="1"/>
</dbReference>
<evidence type="ECO:0000259" key="3">
    <source>
        <dbReference type="Pfam" id="PF13962"/>
    </source>
</evidence>
<accession>A0A4Y7JQL3</accession>
<dbReference type="SUPFAM" id="SSF48403">
    <property type="entry name" value="Ankyrin repeat"/>
    <property type="match status" value="2"/>
</dbReference>
<dbReference type="SMART" id="SM00248">
    <property type="entry name" value="ANK"/>
    <property type="match status" value="4"/>
</dbReference>
<feature type="repeat" description="ANK" evidence="1">
    <location>
        <begin position="476"/>
        <end position="498"/>
    </location>
</feature>
<evidence type="ECO:0000256" key="2">
    <source>
        <dbReference type="SAM" id="Phobius"/>
    </source>
</evidence>
<feature type="transmembrane region" description="Helical" evidence="2">
    <location>
        <begin position="930"/>
        <end position="956"/>
    </location>
</feature>
<dbReference type="InterPro" id="IPR026961">
    <property type="entry name" value="PGG_dom"/>
</dbReference>
<evidence type="ECO:0000256" key="1">
    <source>
        <dbReference type="PROSITE-ProRule" id="PRU00023"/>
    </source>
</evidence>
<reference evidence="4 5" key="1">
    <citation type="journal article" date="2018" name="Science">
        <title>The opium poppy genome and morphinan production.</title>
        <authorList>
            <person name="Guo L."/>
            <person name="Winzer T."/>
            <person name="Yang X."/>
            <person name="Li Y."/>
            <person name="Ning Z."/>
            <person name="He Z."/>
            <person name="Teodor R."/>
            <person name="Lu Y."/>
            <person name="Bowser T.A."/>
            <person name="Graham I.A."/>
            <person name="Ye K."/>
        </authorList>
    </citation>
    <scope>NUCLEOTIDE SEQUENCE [LARGE SCALE GENOMIC DNA]</scope>
    <source>
        <strain evidence="5">cv. HN1</strain>
        <tissue evidence="4">Leaves</tissue>
    </source>
</reference>
<dbReference type="PANTHER" id="PTHR24177:SF292">
    <property type="entry name" value="ANKYRIN REPEAT FAMILY PROTEIN-RELATED"/>
    <property type="match status" value="1"/>
</dbReference>
<keyword evidence="2" id="KW-0812">Transmembrane</keyword>
<keyword evidence="1" id="KW-0040">ANK repeat</keyword>
<dbReference type="InterPro" id="IPR002110">
    <property type="entry name" value="Ankyrin_rpt"/>
</dbReference>
<dbReference type="PROSITE" id="PS50297">
    <property type="entry name" value="ANK_REP_REGION"/>
    <property type="match status" value="2"/>
</dbReference>
<dbReference type="OrthoDB" id="422839at2759"/>
<feature type="transmembrane region" description="Helical" evidence="2">
    <location>
        <begin position="890"/>
        <end position="918"/>
    </location>
</feature>
<keyword evidence="2" id="KW-1133">Transmembrane helix</keyword>
<evidence type="ECO:0000313" key="5">
    <source>
        <dbReference type="Proteomes" id="UP000316621"/>
    </source>
</evidence>
<dbReference type="Gramene" id="RZC63007">
    <property type="protein sequence ID" value="RZC63007"/>
    <property type="gene ID" value="C5167_024783"/>
</dbReference>
<organism evidence="4 5">
    <name type="scientific">Papaver somniferum</name>
    <name type="common">Opium poppy</name>
    <dbReference type="NCBI Taxonomy" id="3469"/>
    <lineage>
        <taxon>Eukaryota</taxon>
        <taxon>Viridiplantae</taxon>
        <taxon>Streptophyta</taxon>
        <taxon>Embryophyta</taxon>
        <taxon>Tracheophyta</taxon>
        <taxon>Spermatophyta</taxon>
        <taxon>Magnoliopsida</taxon>
        <taxon>Ranunculales</taxon>
        <taxon>Papaveraceae</taxon>
        <taxon>Papaveroideae</taxon>
        <taxon>Papaver</taxon>
    </lineage>
</organism>
<dbReference type="Pfam" id="PF13962">
    <property type="entry name" value="PGG"/>
    <property type="match status" value="1"/>
</dbReference>
<keyword evidence="5" id="KW-1185">Reference proteome</keyword>
<feature type="transmembrane region" description="Helical" evidence="2">
    <location>
        <begin position="963"/>
        <end position="984"/>
    </location>
</feature>